<evidence type="ECO:0000256" key="1">
    <source>
        <dbReference type="SAM" id="MobiDB-lite"/>
    </source>
</evidence>
<feature type="compositionally biased region" description="Basic residues" evidence="1">
    <location>
        <begin position="300"/>
        <end position="311"/>
    </location>
</feature>
<feature type="compositionally biased region" description="Basic and acidic residues" evidence="1">
    <location>
        <begin position="312"/>
        <end position="329"/>
    </location>
</feature>
<keyword evidence="3" id="KW-1185">Reference proteome</keyword>
<dbReference type="Proteomes" id="UP000799750">
    <property type="component" value="Unassembled WGS sequence"/>
</dbReference>
<name>A0A6A6QSS9_9PEZI</name>
<reference evidence="2" key="1">
    <citation type="journal article" date="2020" name="Stud. Mycol.">
        <title>101 Dothideomycetes genomes: a test case for predicting lifestyles and emergence of pathogens.</title>
        <authorList>
            <person name="Haridas S."/>
            <person name="Albert R."/>
            <person name="Binder M."/>
            <person name="Bloem J."/>
            <person name="Labutti K."/>
            <person name="Salamov A."/>
            <person name="Andreopoulos B."/>
            <person name="Baker S."/>
            <person name="Barry K."/>
            <person name="Bills G."/>
            <person name="Bluhm B."/>
            <person name="Cannon C."/>
            <person name="Castanera R."/>
            <person name="Culley D."/>
            <person name="Daum C."/>
            <person name="Ezra D."/>
            <person name="Gonzalez J."/>
            <person name="Henrissat B."/>
            <person name="Kuo A."/>
            <person name="Liang C."/>
            <person name="Lipzen A."/>
            <person name="Lutzoni F."/>
            <person name="Magnuson J."/>
            <person name="Mondo S."/>
            <person name="Nolan M."/>
            <person name="Ohm R."/>
            <person name="Pangilinan J."/>
            <person name="Park H.-J."/>
            <person name="Ramirez L."/>
            <person name="Alfaro M."/>
            <person name="Sun H."/>
            <person name="Tritt A."/>
            <person name="Yoshinaga Y."/>
            <person name="Zwiers L.-H."/>
            <person name="Turgeon B."/>
            <person name="Goodwin S."/>
            <person name="Spatafora J."/>
            <person name="Crous P."/>
            <person name="Grigoriev I."/>
        </authorList>
    </citation>
    <scope>NUCLEOTIDE SEQUENCE</scope>
    <source>
        <strain evidence="2">CBS 269.34</strain>
    </source>
</reference>
<organism evidence="2 3">
    <name type="scientific">Lophium mytilinum</name>
    <dbReference type="NCBI Taxonomy" id="390894"/>
    <lineage>
        <taxon>Eukaryota</taxon>
        <taxon>Fungi</taxon>
        <taxon>Dikarya</taxon>
        <taxon>Ascomycota</taxon>
        <taxon>Pezizomycotina</taxon>
        <taxon>Dothideomycetes</taxon>
        <taxon>Pleosporomycetidae</taxon>
        <taxon>Mytilinidiales</taxon>
        <taxon>Mytilinidiaceae</taxon>
        <taxon>Lophium</taxon>
    </lineage>
</organism>
<sequence length="343" mass="39291">MPPTTLTSLPAELRQQILADTITIKISERDGFNLSTPAAGVCKLFLADVEEIRRSWLPPPSTPTIIQNPSGVDGLVLLDAFYKERAEDTKREWPGINSIRIYVFSTETTSWPPRPSYDKTVRNPLRPYGLFNLRWTWVDEANFRLPSSIQHVVVDMNLPAAQVQRIEEAGPDGPHVPKGRKNPYFKFQREYWSEALPQMQSLVHSIVAAVIPSRNYERSDVKWLPEKETLAIVANGVTFEMVGELPQSQAQVVAAWLIFKDEYSSHGQEYSTTMCNDAVFDRYLSTVKQSYCDIAEEKRGRRKATAKRSRERRKERENEQKRKREEYGKDAAAGAKRARMEEL</sequence>
<proteinExistence type="predicted"/>
<protein>
    <submittedName>
        <fullName evidence="2">Uncharacterized protein</fullName>
    </submittedName>
</protein>
<evidence type="ECO:0000313" key="3">
    <source>
        <dbReference type="Proteomes" id="UP000799750"/>
    </source>
</evidence>
<feature type="region of interest" description="Disordered" evidence="1">
    <location>
        <begin position="297"/>
        <end position="343"/>
    </location>
</feature>
<dbReference type="AlphaFoldDB" id="A0A6A6QSS9"/>
<dbReference type="OrthoDB" id="10472457at2759"/>
<accession>A0A6A6QSS9</accession>
<evidence type="ECO:0000313" key="2">
    <source>
        <dbReference type="EMBL" id="KAF2495471.1"/>
    </source>
</evidence>
<dbReference type="EMBL" id="MU004189">
    <property type="protein sequence ID" value="KAF2495471.1"/>
    <property type="molecule type" value="Genomic_DNA"/>
</dbReference>
<gene>
    <name evidence="2" type="ORF">BU16DRAFT_561757</name>
</gene>